<dbReference type="SUPFAM" id="SSF47384">
    <property type="entry name" value="Homodimeric domain of signal transducing histidine kinase"/>
    <property type="match status" value="1"/>
</dbReference>
<organism evidence="11 12">
    <name type="scientific">Candidatus Odyssella acanthamoebae</name>
    <dbReference type="NCBI Taxonomy" id="91604"/>
    <lineage>
        <taxon>Bacteria</taxon>
        <taxon>Pseudomonadati</taxon>
        <taxon>Pseudomonadota</taxon>
        <taxon>Alphaproteobacteria</taxon>
        <taxon>Holosporales</taxon>
        <taxon>Candidatus Paracaedibacteraceae</taxon>
        <taxon>Candidatus Odyssella</taxon>
    </lineage>
</organism>
<keyword evidence="8" id="KW-0902">Two-component regulatory system</keyword>
<dbReference type="HOGENOM" id="CLU_053132_1_0_5"/>
<dbReference type="InterPro" id="IPR004358">
    <property type="entry name" value="Sig_transdc_His_kin-like_C"/>
</dbReference>
<dbReference type="SMART" id="SM00387">
    <property type="entry name" value="HATPase_c"/>
    <property type="match status" value="1"/>
</dbReference>
<dbReference type="PANTHER" id="PTHR42878">
    <property type="entry name" value="TWO-COMPONENT HISTIDINE KINASE"/>
    <property type="match status" value="1"/>
</dbReference>
<dbReference type="GO" id="GO:0000156">
    <property type="term" value="F:phosphorelay response regulator activity"/>
    <property type="evidence" value="ECO:0007669"/>
    <property type="project" value="TreeGrafter"/>
</dbReference>
<reference evidence="11 12" key="1">
    <citation type="submission" date="2014-07" db="EMBL/GenBank/DDBJ databases">
        <title>Comparative genomic insights into amoeba endosymbionts belonging to the families of Holosporaceae and Candidatus Midichloriaceae within Rickettsiales.</title>
        <authorList>
            <person name="Wang Z."/>
            <person name="Wu M."/>
        </authorList>
    </citation>
    <scope>NUCLEOTIDE SEQUENCE [LARGE SCALE GENOMIC DNA]</scope>
    <source>
        <strain evidence="11">PRA3</strain>
    </source>
</reference>
<dbReference type="EMBL" id="CP008941">
    <property type="protein sequence ID" value="AIK96540.1"/>
    <property type="molecule type" value="Genomic_DNA"/>
</dbReference>
<dbReference type="PRINTS" id="PR00344">
    <property type="entry name" value="BCTRLSENSOR"/>
</dbReference>
<keyword evidence="12" id="KW-1185">Reference proteome</keyword>
<dbReference type="KEGG" id="paca:ID47_06970"/>
<dbReference type="InterPro" id="IPR003661">
    <property type="entry name" value="HisK_dim/P_dom"/>
</dbReference>
<keyword evidence="9" id="KW-1133">Transmembrane helix</keyword>
<accession>A0A077B0T5</accession>
<dbReference type="InterPro" id="IPR050351">
    <property type="entry name" value="BphY/WalK/GraS-like"/>
</dbReference>
<keyword evidence="5" id="KW-0547">Nucleotide-binding</keyword>
<sequence length="440" mass="50328">MLKNSQFNMKSLLDFFKKSFLLESEISLNIIKTFGWFGVINFPLFYLLPQYLNKGNYESFLLRSIAFVLCLATSFIDRWPYKLKKFIPLFWHITVIYCLPFFGTYMFLENMVSISWLTNITIGLVWLVLITNWVTFLFFLLIGVSLGAFTHYLIIGPTYLDMEVLGGAFANYLWAVIIAAIFAQRKETVQKEKQKSLKMQAAAIAHEMRTPLAAIETAAEGLQMHLPTLIHTQEIAQEKDVAQSSINKKKLQSLAELPDEIKGTARSAFTVIDMLLMNLKENVPETVPEKCSILHCVQTSLHDYSLREEDKNLISVEIKQDFEFYGYPLTFKHVLFNLLKNALYYLKAANKGKITIWTETGDKVNKLYFEDTGKGIPKDYLPHIFDQFSARTVHGTGVGLAFCKMVMTKLGGDITCASVEGEFTRFTLTFPVLMEDKPPY</sequence>
<dbReference type="InterPro" id="IPR003594">
    <property type="entry name" value="HATPase_dom"/>
</dbReference>
<evidence type="ECO:0000313" key="12">
    <source>
        <dbReference type="Proteomes" id="UP000028926"/>
    </source>
</evidence>
<proteinExistence type="predicted"/>
<dbReference type="GO" id="GO:0030295">
    <property type="term" value="F:protein kinase activator activity"/>
    <property type="evidence" value="ECO:0007669"/>
    <property type="project" value="TreeGrafter"/>
</dbReference>
<evidence type="ECO:0000256" key="5">
    <source>
        <dbReference type="ARBA" id="ARBA00022741"/>
    </source>
</evidence>
<dbReference type="GO" id="GO:0000155">
    <property type="term" value="F:phosphorelay sensor kinase activity"/>
    <property type="evidence" value="ECO:0007669"/>
    <property type="project" value="InterPro"/>
</dbReference>
<dbReference type="PANTHER" id="PTHR42878:SF7">
    <property type="entry name" value="SENSOR HISTIDINE KINASE GLRK"/>
    <property type="match status" value="1"/>
</dbReference>
<dbReference type="GO" id="GO:0007234">
    <property type="term" value="P:osmosensory signaling via phosphorelay pathway"/>
    <property type="evidence" value="ECO:0007669"/>
    <property type="project" value="TreeGrafter"/>
</dbReference>
<feature type="transmembrane region" description="Helical" evidence="9">
    <location>
        <begin position="26"/>
        <end position="48"/>
    </location>
</feature>
<dbReference type="CDD" id="cd00075">
    <property type="entry name" value="HATPase"/>
    <property type="match status" value="1"/>
</dbReference>
<keyword evidence="6" id="KW-0418">Kinase</keyword>
<dbReference type="InterPro" id="IPR036890">
    <property type="entry name" value="HATPase_C_sf"/>
</dbReference>
<dbReference type="STRING" id="91604.ID47_06970"/>
<dbReference type="CDD" id="cd00082">
    <property type="entry name" value="HisKA"/>
    <property type="match status" value="1"/>
</dbReference>
<feature type="transmembrane region" description="Helical" evidence="9">
    <location>
        <begin position="164"/>
        <end position="183"/>
    </location>
</feature>
<keyword evidence="4" id="KW-0808">Transferase</keyword>
<dbReference type="Gene3D" id="3.30.565.10">
    <property type="entry name" value="Histidine kinase-like ATPase, C-terminal domain"/>
    <property type="match status" value="1"/>
</dbReference>
<dbReference type="PROSITE" id="PS50109">
    <property type="entry name" value="HIS_KIN"/>
    <property type="match status" value="1"/>
</dbReference>
<feature type="transmembrane region" description="Helical" evidence="9">
    <location>
        <begin position="60"/>
        <end position="77"/>
    </location>
</feature>
<keyword evidence="3" id="KW-0597">Phosphoprotein</keyword>
<evidence type="ECO:0000256" key="7">
    <source>
        <dbReference type="ARBA" id="ARBA00022840"/>
    </source>
</evidence>
<dbReference type="Proteomes" id="UP000028926">
    <property type="component" value="Chromosome"/>
</dbReference>
<feature type="transmembrane region" description="Helical" evidence="9">
    <location>
        <begin position="89"/>
        <end position="108"/>
    </location>
</feature>
<dbReference type="Pfam" id="PF00512">
    <property type="entry name" value="HisKA"/>
    <property type="match status" value="1"/>
</dbReference>
<dbReference type="GO" id="GO:0005524">
    <property type="term" value="F:ATP binding"/>
    <property type="evidence" value="ECO:0007669"/>
    <property type="project" value="UniProtKB-KW"/>
</dbReference>
<dbReference type="Gene3D" id="1.10.287.130">
    <property type="match status" value="1"/>
</dbReference>
<dbReference type="InterPro" id="IPR005467">
    <property type="entry name" value="His_kinase_dom"/>
</dbReference>
<dbReference type="Pfam" id="PF02518">
    <property type="entry name" value="HATPase_c"/>
    <property type="match status" value="1"/>
</dbReference>
<keyword evidence="9" id="KW-0812">Transmembrane</keyword>
<protein>
    <recommendedName>
        <fullName evidence="2">histidine kinase</fullName>
        <ecNumber evidence="2">2.7.13.3</ecNumber>
    </recommendedName>
</protein>
<name>A0A077B0T5_9PROT</name>
<keyword evidence="7" id="KW-0067">ATP-binding</keyword>
<evidence type="ECO:0000259" key="10">
    <source>
        <dbReference type="PROSITE" id="PS50109"/>
    </source>
</evidence>
<evidence type="ECO:0000256" key="1">
    <source>
        <dbReference type="ARBA" id="ARBA00000085"/>
    </source>
</evidence>
<gene>
    <name evidence="11" type="ORF">ID47_06970</name>
</gene>
<evidence type="ECO:0000256" key="4">
    <source>
        <dbReference type="ARBA" id="ARBA00022679"/>
    </source>
</evidence>
<evidence type="ECO:0000256" key="8">
    <source>
        <dbReference type="ARBA" id="ARBA00023012"/>
    </source>
</evidence>
<evidence type="ECO:0000256" key="6">
    <source>
        <dbReference type="ARBA" id="ARBA00022777"/>
    </source>
</evidence>
<evidence type="ECO:0000256" key="3">
    <source>
        <dbReference type="ARBA" id="ARBA00022553"/>
    </source>
</evidence>
<dbReference type="SUPFAM" id="SSF55874">
    <property type="entry name" value="ATPase domain of HSP90 chaperone/DNA topoisomerase II/histidine kinase"/>
    <property type="match status" value="1"/>
</dbReference>
<dbReference type="InterPro" id="IPR036097">
    <property type="entry name" value="HisK_dim/P_sf"/>
</dbReference>
<dbReference type="eggNOG" id="COG2205">
    <property type="taxonomic scope" value="Bacteria"/>
</dbReference>
<keyword evidence="9" id="KW-0472">Membrane</keyword>
<dbReference type="AlphaFoldDB" id="A0A077B0T5"/>
<dbReference type="EC" id="2.7.13.3" evidence="2"/>
<feature type="domain" description="Histidine kinase" evidence="10">
    <location>
        <begin position="203"/>
        <end position="434"/>
    </location>
</feature>
<evidence type="ECO:0000256" key="9">
    <source>
        <dbReference type="SAM" id="Phobius"/>
    </source>
</evidence>
<evidence type="ECO:0000256" key="2">
    <source>
        <dbReference type="ARBA" id="ARBA00012438"/>
    </source>
</evidence>
<evidence type="ECO:0000313" key="11">
    <source>
        <dbReference type="EMBL" id="AIK96540.1"/>
    </source>
</evidence>
<comment type="catalytic activity">
    <reaction evidence="1">
        <text>ATP + protein L-histidine = ADP + protein N-phospho-L-histidine.</text>
        <dbReference type="EC" id="2.7.13.3"/>
    </reaction>
</comment>
<feature type="transmembrane region" description="Helical" evidence="9">
    <location>
        <begin position="120"/>
        <end position="144"/>
    </location>
</feature>